<sequence>MWHYFWSPKEAMPVPDQPSSSDKTSSLSPVLNTSNGDGSETETTSAILASVKEQELQFERLTRELEAERQIVASQLERCKLGSETGSMSSISSTEEQFHWQTQDGQKDIEDELTTGLELVDSCIRSLQESGILDPQDYSASENTTEESASSLKTRRDCDQRWHRGGLGPSLLSQSALQLNTKPEGSFQYSASYHSNQTLALGEMAAAPLPARSAQARGAIQSYSQLSSAIGTYATLSPTKRLVHAADPFAKHSQELFATATLQRPGSLAAGSRASYSSQHSHLGSELRALQSPEHHIDPIYEDRVYQKPPMRSLSQSQGDPLQPAHTGTYRTSTAPSSPGVDSVPLQRTGSQHGTQNATATFQRASYAAGPASNYADPYRQLQYCPSVESPYSKSGPAIPPEGTLARSPSIDSIQKDPREFGWRDPELPEVIQMLQHQFPSVQSNAAAYLQHLCFGDNKIKAEIRRQGGIQLLVDLLDHRMTEVHRSACGALRNLVYGKANDDNKIALKNCGGIPALVRLLRKTTDLEIRELVTGVLWNLSSCDALKMPIIQDALAVLTNAVIIPHSGWENSPLQDDHKIQLHSSQVLRNATGCLRNVSSAGEEARRRMRECDGLTDALLYVIQSALGSSEIDSKTVENCVCILRNLSYRLAAETSQGQQMGTDELDGLLCGDANGKDTESSGCWGKKKKKKKSQDQWDGVGPLPDCAEPPKGIQMLWHPSIVKPYLTLLSECSNPDTLEGAAGALQNLAAGSWKWSVYIRAAVRKEKGLPILVELLRIDNDRVVCAVATALRNMALDVRNKELIGKYAMRDLVHRLPGANNSNSSASKAMSDDTVTAICCTLHEVITKNMENAKALRDAGGIEKLVGISKSKGDKHSPKVVKAASQVLNSMWQYRDLRSLYKKWAAPSFSVAEDRGFSPTHHSGSWHAQHTLSQSRETRIYSPTQDGWSQYHFVASSSTIERDRQRPYSSSRTPSISPVRMSPNNRSASAPASPREMISLKERKTDYESTGTNATYHGNKGEHTSRKDTMTAQSTGISTLYRNSYGAPAEDIKHNQVSTQPVPQEPSRKDYEPYQPFQNSTRNYDESFFEDQVHHRPPASEYNMHLGLKSTGNYVDFYSAARPYSELNYETSHYPASPDSWV</sequence>
<dbReference type="InterPro" id="IPR028435">
    <property type="entry name" value="Plakophilin/d_Catenin"/>
</dbReference>
<dbReference type="InterPro" id="IPR016024">
    <property type="entry name" value="ARM-type_fold"/>
</dbReference>
<evidence type="ECO:0000256" key="3">
    <source>
        <dbReference type="ARBA" id="ARBA00022737"/>
    </source>
</evidence>
<proteinExistence type="inferred from homology"/>
<evidence type="ECO:0000256" key="7">
    <source>
        <dbReference type="SAM" id="Coils"/>
    </source>
</evidence>
<dbReference type="Ensembl" id="ENSACDT00005020885.1">
    <property type="protein sequence ID" value="ENSACDP00005017376.1"/>
    <property type="gene ID" value="ENSACDG00005012562.1"/>
</dbReference>
<keyword evidence="3" id="KW-0677">Repeat</keyword>
<feature type="compositionally biased region" description="Polar residues" evidence="8">
    <location>
        <begin position="921"/>
        <end position="937"/>
    </location>
</feature>
<dbReference type="GO" id="GO:0060997">
    <property type="term" value="P:dendritic spine morphogenesis"/>
    <property type="evidence" value="ECO:0007669"/>
    <property type="project" value="TreeGrafter"/>
</dbReference>
<keyword evidence="5" id="KW-0965">Cell junction</keyword>
<dbReference type="GO" id="GO:0005737">
    <property type="term" value="C:cytoplasm"/>
    <property type="evidence" value="ECO:0007669"/>
    <property type="project" value="TreeGrafter"/>
</dbReference>
<reference evidence="9" key="1">
    <citation type="submission" date="2025-08" db="UniProtKB">
        <authorList>
            <consortium name="Ensembl"/>
        </authorList>
    </citation>
    <scope>IDENTIFICATION</scope>
</reference>
<feature type="region of interest" description="Disordered" evidence="8">
    <location>
        <begin position="393"/>
        <end position="416"/>
    </location>
</feature>
<evidence type="ECO:0000256" key="2">
    <source>
        <dbReference type="ARBA" id="ARBA00005462"/>
    </source>
</evidence>
<accession>A0A8B9E675</accession>
<feature type="compositionally biased region" description="Polar residues" evidence="8">
    <location>
        <begin position="346"/>
        <end position="356"/>
    </location>
</feature>
<evidence type="ECO:0000256" key="4">
    <source>
        <dbReference type="ARBA" id="ARBA00022889"/>
    </source>
</evidence>
<dbReference type="GO" id="GO:0014069">
    <property type="term" value="C:postsynaptic density"/>
    <property type="evidence" value="ECO:0007669"/>
    <property type="project" value="TreeGrafter"/>
</dbReference>
<dbReference type="GO" id="GO:0005634">
    <property type="term" value="C:nucleus"/>
    <property type="evidence" value="ECO:0007669"/>
    <property type="project" value="TreeGrafter"/>
</dbReference>
<feature type="compositionally biased region" description="Polar residues" evidence="8">
    <location>
        <begin position="968"/>
        <end position="977"/>
    </location>
</feature>
<dbReference type="InterPro" id="IPR000225">
    <property type="entry name" value="Armadillo"/>
</dbReference>
<reference evidence="9" key="2">
    <citation type="submission" date="2025-09" db="UniProtKB">
        <authorList>
            <consortium name="Ensembl"/>
        </authorList>
    </citation>
    <scope>IDENTIFICATION</scope>
</reference>
<feature type="region of interest" description="Disordered" evidence="8">
    <location>
        <begin position="309"/>
        <end position="356"/>
    </location>
</feature>
<evidence type="ECO:0000256" key="5">
    <source>
        <dbReference type="ARBA" id="ARBA00022949"/>
    </source>
</evidence>
<evidence type="ECO:0000256" key="1">
    <source>
        <dbReference type="ARBA" id="ARBA00004282"/>
    </source>
</evidence>
<comment type="subcellular location">
    <subcellularLocation>
        <location evidence="1">Cell junction</location>
    </subcellularLocation>
</comment>
<dbReference type="FunFam" id="1.25.10.10:FF:001123">
    <property type="entry name" value="Catenin (cadherin-associated protein), delta 2a"/>
    <property type="match status" value="1"/>
</dbReference>
<dbReference type="GO" id="GO:0098609">
    <property type="term" value="P:cell-cell adhesion"/>
    <property type="evidence" value="ECO:0007669"/>
    <property type="project" value="InterPro"/>
</dbReference>
<name>A0A8B9E675_ANSCY</name>
<dbReference type="InterPro" id="IPR011989">
    <property type="entry name" value="ARM-like"/>
</dbReference>
<dbReference type="PROSITE" id="PS50176">
    <property type="entry name" value="ARM_REPEAT"/>
    <property type="match status" value="3"/>
</dbReference>
<dbReference type="GO" id="GO:0005912">
    <property type="term" value="C:adherens junction"/>
    <property type="evidence" value="ECO:0007669"/>
    <property type="project" value="TreeGrafter"/>
</dbReference>
<keyword evidence="10" id="KW-1185">Reference proteome</keyword>
<organism evidence="9 10">
    <name type="scientific">Anser cygnoides</name>
    <name type="common">Swan goose</name>
    <dbReference type="NCBI Taxonomy" id="8845"/>
    <lineage>
        <taxon>Eukaryota</taxon>
        <taxon>Metazoa</taxon>
        <taxon>Chordata</taxon>
        <taxon>Craniata</taxon>
        <taxon>Vertebrata</taxon>
        <taxon>Euteleostomi</taxon>
        <taxon>Archelosauria</taxon>
        <taxon>Archosauria</taxon>
        <taxon>Dinosauria</taxon>
        <taxon>Saurischia</taxon>
        <taxon>Theropoda</taxon>
        <taxon>Coelurosauria</taxon>
        <taxon>Aves</taxon>
        <taxon>Neognathae</taxon>
        <taxon>Galloanserae</taxon>
        <taxon>Anseriformes</taxon>
        <taxon>Anatidae</taxon>
        <taxon>Anserinae</taxon>
        <taxon>Anser</taxon>
    </lineage>
</organism>
<feature type="region of interest" description="Disordered" evidence="8">
    <location>
        <begin position="134"/>
        <end position="156"/>
    </location>
</feature>
<dbReference type="GO" id="GO:0005886">
    <property type="term" value="C:plasma membrane"/>
    <property type="evidence" value="ECO:0007669"/>
    <property type="project" value="TreeGrafter"/>
</dbReference>
<evidence type="ECO:0000313" key="9">
    <source>
        <dbReference type="Ensembl" id="ENSACDP00005017376.1"/>
    </source>
</evidence>
<protein>
    <submittedName>
        <fullName evidence="9">Catenin delta 2</fullName>
    </submittedName>
</protein>
<feature type="compositionally biased region" description="Basic and acidic residues" evidence="8">
    <location>
        <begin position="999"/>
        <end position="1008"/>
    </location>
</feature>
<evidence type="ECO:0000256" key="8">
    <source>
        <dbReference type="SAM" id="MobiDB-lite"/>
    </source>
</evidence>
<comment type="similarity">
    <text evidence="2">Belongs to the beta-catenin family.</text>
</comment>
<feature type="coiled-coil region" evidence="7">
    <location>
        <begin position="51"/>
        <end position="78"/>
    </location>
</feature>
<dbReference type="AlphaFoldDB" id="A0A8B9E675"/>
<dbReference type="PANTHER" id="PTHR10372:SF9">
    <property type="entry name" value="CATENIN DELTA-2"/>
    <property type="match status" value="1"/>
</dbReference>
<feature type="compositionally biased region" description="Polar residues" evidence="8">
    <location>
        <begin position="29"/>
        <end position="43"/>
    </location>
</feature>
<feature type="compositionally biased region" description="Low complexity" evidence="8">
    <location>
        <begin position="139"/>
        <end position="151"/>
    </location>
</feature>
<evidence type="ECO:0000256" key="6">
    <source>
        <dbReference type="PROSITE-ProRule" id="PRU00259"/>
    </source>
</evidence>
<keyword evidence="7" id="KW-0175">Coiled coil</keyword>
<feature type="region of interest" description="Disordered" evidence="8">
    <location>
        <begin position="1"/>
        <end position="43"/>
    </location>
</feature>
<dbReference type="SUPFAM" id="SSF48371">
    <property type="entry name" value="ARM repeat"/>
    <property type="match status" value="1"/>
</dbReference>
<feature type="region of interest" description="Disordered" evidence="8">
    <location>
        <begin position="960"/>
        <end position="1029"/>
    </location>
</feature>
<feature type="repeat" description="ARM" evidence="6">
    <location>
        <begin position="468"/>
        <end position="501"/>
    </location>
</feature>
<dbReference type="PANTHER" id="PTHR10372">
    <property type="entry name" value="PLAKOPHILLIN-RELATED"/>
    <property type="match status" value="1"/>
</dbReference>
<dbReference type="SMART" id="SM00185">
    <property type="entry name" value="ARM"/>
    <property type="match status" value="7"/>
</dbReference>
<feature type="compositionally biased region" description="Low complexity" evidence="8">
    <location>
        <begin position="983"/>
        <end position="996"/>
    </location>
</feature>
<keyword evidence="4" id="KW-0130">Cell adhesion</keyword>
<feature type="compositionally biased region" description="Basic and acidic residues" evidence="8">
    <location>
        <begin position="1020"/>
        <end position="1029"/>
    </location>
</feature>
<feature type="compositionally biased region" description="Low complexity" evidence="8">
    <location>
        <begin position="19"/>
        <end position="28"/>
    </location>
</feature>
<dbReference type="Proteomes" id="UP000694521">
    <property type="component" value="Unplaced"/>
</dbReference>
<feature type="repeat" description="ARM" evidence="6">
    <location>
        <begin position="768"/>
        <end position="805"/>
    </location>
</feature>
<evidence type="ECO:0000313" key="10">
    <source>
        <dbReference type="Proteomes" id="UP000694521"/>
    </source>
</evidence>
<dbReference type="FunFam" id="1.25.10.10:FF:001160">
    <property type="entry name" value="Catenin delta 2"/>
    <property type="match status" value="1"/>
</dbReference>
<dbReference type="Pfam" id="PF00514">
    <property type="entry name" value="Arm"/>
    <property type="match status" value="4"/>
</dbReference>
<dbReference type="Gene3D" id="1.25.10.10">
    <property type="entry name" value="Leucine-rich Repeat Variant"/>
    <property type="match status" value="1"/>
</dbReference>
<feature type="region of interest" description="Disordered" evidence="8">
    <location>
        <begin position="916"/>
        <end position="937"/>
    </location>
</feature>
<feature type="repeat" description="ARM" evidence="6">
    <location>
        <begin position="512"/>
        <end position="555"/>
    </location>
</feature>